<dbReference type="Pfam" id="PF00005">
    <property type="entry name" value="ABC_tran"/>
    <property type="match status" value="1"/>
</dbReference>
<dbReference type="Gene3D" id="3.40.50.300">
    <property type="entry name" value="P-loop containing nucleotide triphosphate hydrolases"/>
    <property type="match status" value="1"/>
</dbReference>
<dbReference type="Proteomes" id="UP000460412">
    <property type="component" value="Unassembled WGS sequence"/>
</dbReference>
<dbReference type="InterPro" id="IPR027417">
    <property type="entry name" value="P-loop_NTPase"/>
</dbReference>
<protein>
    <submittedName>
        <fullName evidence="6">ATP-binding cassette domain-containing protein</fullName>
    </submittedName>
</protein>
<dbReference type="GO" id="GO:0016887">
    <property type="term" value="F:ATP hydrolysis activity"/>
    <property type="evidence" value="ECO:0007669"/>
    <property type="project" value="InterPro"/>
</dbReference>
<dbReference type="PROSITE" id="PS50893">
    <property type="entry name" value="ABC_TRANSPORTER_2"/>
    <property type="match status" value="1"/>
</dbReference>
<feature type="domain" description="ABC transporter" evidence="5">
    <location>
        <begin position="6"/>
        <end position="231"/>
    </location>
</feature>
<dbReference type="EMBL" id="WUQX01000001">
    <property type="protein sequence ID" value="MXP76306.1"/>
    <property type="molecule type" value="Genomic_DNA"/>
</dbReference>
<dbReference type="PANTHER" id="PTHR42711:SF5">
    <property type="entry name" value="ABC TRANSPORTER ATP-BINDING PROTEIN NATA"/>
    <property type="match status" value="1"/>
</dbReference>
<keyword evidence="4 6" id="KW-0067">ATP-binding</keyword>
<accession>A0A7X3MH18</accession>
<keyword evidence="2" id="KW-0813">Transport</keyword>
<dbReference type="AlphaFoldDB" id="A0A7X3MH18"/>
<dbReference type="GO" id="GO:0005524">
    <property type="term" value="F:ATP binding"/>
    <property type="evidence" value="ECO:0007669"/>
    <property type="project" value="UniProtKB-KW"/>
</dbReference>
<organism evidence="6 7">
    <name type="scientific">Sporofaciens musculi</name>
    <dbReference type="NCBI Taxonomy" id="2681861"/>
    <lineage>
        <taxon>Bacteria</taxon>
        <taxon>Bacillati</taxon>
        <taxon>Bacillota</taxon>
        <taxon>Clostridia</taxon>
        <taxon>Lachnospirales</taxon>
        <taxon>Lachnospiraceae</taxon>
        <taxon>Sporofaciens</taxon>
    </lineage>
</organism>
<dbReference type="InterPro" id="IPR003439">
    <property type="entry name" value="ABC_transporter-like_ATP-bd"/>
</dbReference>
<evidence type="ECO:0000313" key="6">
    <source>
        <dbReference type="EMBL" id="MXP76306.1"/>
    </source>
</evidence>
<sequence>MSQAIIGVEKLNLAYKKVPAVQDVSFSVSAGDILAVIGQNGSGKTSTVECIEGLRKPDSGLIQVFGKDPWLCRREVYKEMGVQLQETEYPLKIRVEEQCRLFASFYERPADWNLLLTQMGLEDKRKCPIHKLSGGEKQRLSILLSLMGRPKLLVLDELTTGLDPEVRQNMWISFENIKKSGVTIVMVSHYLDEVEALADKILYLEGGKQQFFGTQQEFREYVKGRVPKDEWGENFSLEKLYLMIAPKTTGLSMEGIL</sequence>
<evidence type="ECO:0000256" key="4">
    <source>
        <dbReference type="ARBA" id="ARBA00022840"/>
    </source>
</evidence>
<reference evidence="6 7" key="1">
    <citation type="submission" date="2019-12" db="EMBL/GenBank/DDBJ databases">
        <title>Sporaefaciens musculi gen. nov., sp. nov., a novel bacterium isolated from the caecum of an obese mouse.</title>
        <authorList>
            <person name="Rasmussen T.S."/>
            <person name="Streidl T."/>
            <person name="Hitch T.C.A."/>
            <person name="Wortmann E."/>
            <person name="Deptula P."/>
            <person name="Hansen M."/>
            <person name="Nielsen D.S."/>
            <person name="Clavel T."/>
            <person name="Vogensen F.K."/>
        </authorList>
    </citation>
    <scope>NUCLEOTIDE SEQUENCE [LARGE SCALE GENOMIC DNA]</scope>
    <source>
        <strain evidence="6 7">WCA-9-b2</strain>
    </source>
</reference>
<evidence type="ECO:0000256" key="2">
    <source>
        <dbReference type="ARBA" id="ARBA00022448"/>
    </source>
</evidence>
<dbReference type="PANTHER" id="PTHR42711">
    <property type="entry name" value="ABC TRANSPORTER ATP-BINDING PROTEIN"/>
    <property type="match status" value="1"/>
</dbReference>
<evidence type="ECO:0000313" key="7">
    <source>
        <dbReference type="Proteomes" id="UP000460412"/>
    </source>
</evidence>
<dbReference type="SUPFAM" id="SSF52540">
    <property type="entry name" value="P-loop containing nucleoside triphosphate hydrolases"/>
    <property type="match status" value="1"/>
</dbReference>
<comment type="caution">
    <text evidence="6">The sequence shown here is derived from an EMBL/GenBank/DDBJ whole genome shotgun (WGS) entry which is preliminary data.</text>
</comment>
<evidence type="ECO:0000259" key="5">
    <source>
        <dbReference type="PROSITE" id="PS50893"/>
    </source>
</evidence>
<evidence type="ECO:0000256" key="3">
    <source>
        <dbReference type="ARBA" id="ARBA00022741"/>
    </source>
</evidence>
<dbReference type="InterPro" id="IPR050763">
    <property type="entry name" value="ABC_transporter_ATP-binding"/>
</dbReference>
<name>A0A7X3MH18_9FIRM</name>
<evidence type="ECO:0000256" key="1">
    <source>
        <dbReference type="ARBA" id="ARBA00005417"/>
    </source>
</evidence>
<dbReference type="SMART" id="SM00382">
    <property type="entry name" value="AAA"/>
    <property type="match status" value="1"/>
</dbReference>
<keyword evidence="7" id="KW-1185">Reference proteome</keyword>
<comment type="similarity">
    <text evidence="1">Belongs to the ABC transporter superfamily.</text>
</comment>
<dbReference type="PROSITE" id="PS00211">
    <property type="entry name" value="ABC_TRANSPORTER_1"/>
    <property type="match status" value="1"/>
</dbReference>
<dbReference type="InterPro" id="IPR017871">
    <property type="entry name" value="ABC_transporter-like_CS"/>
</dbReference>
<keyword evidence="3" id="KW-0547">Nucleotide-binding</keyword>
<dbReference type="RefSeq" id="WP_159751454.1">
    <property type="nucleotide sequence ID" value="NZ_WUQX01000001.1"/>
</dbReference>
<proteinExistence type="inferred from homology"/>
<gene>
    <name evidence="6" type="ORF">GN277_13155</name>
</gene>
<dbReference type="InterPro" id="IPR003593">
    <property type="entry name" value="AAA+_ATPase"/>
</dbReference>
<dbReference type="CDD" id="cd03230">
    <property type="entry name" value="ABC_DR_subfamily_A"/>
    <property type="match status" value="1"/>
</dbReference>